<protein>
    <recommendedName>
        <fullName evidence="1">DUF4062 domain-containing protein</fullName>
    </recommendedName>
</protein>
<dbReference type="Proteomes" id="UP000030013">
    <property type="component" value="Unassembled WGS sequence"/>
</dbReference>
<keyword evidence="3" id="KW-1185">Reference proteome</keyword>
<dbReference type="AlphaFoldDB" id="A0A0A0K1H4"/>
<gene>
    <name evidence="2" type="ORF">N801_06455</name>
</gene>
<dbReference type="EMBL" id="AVPL01000014">
    <property type="protein sequence ID" value="KGN41641.1"/>
    <property type="molecule type" value="Genomic_DNA"/>
</dbReference>
<organism evidence="2 3">
    <name type="scientific">Knoellia aerolata DSM 18566</name>
    <dbReference type="NCBI Taxonomy" id="1385519"/>
    <lineage>
        <taxon>Bacteria</taxon>
        <taxon>Bacillati</taxon>
        <taxon>Actinomycetota</taxon>
        <taxon>Actinomycetes</taxon>
        <taxon>Micrococcales</taxon>
        <taxon>Intrasporangiaceae</taxon>
        <taxon>Knoellia</taxon>
    </lineage>
</organism>
<accession>A0A0A0K1H4</accession>
<name>A0A0A0K1H4_9MICO</name>
<evidence type="ECO:0000259" key="1">
    <source>
        <dbReference type="Pfam" id="PF13271"/>
    </source>
</evidence>
<dbReference type="STRING" id="1385519.N801_06455"/>
<dbReference type="eggNOG" id="COG2865">
    <property type="taxonomic scope" value="Bacteria"/>
</dbReference>
<dbReference type="RefSeq" id="WP_052112728.1">
    <property type="nucleotide sequence ID" value="NZ_AVPL01000014.1"/>
</dbReference>
<sequence>MKVFISSVRRGLEDERDYLPDLIRALGHQPLRFEDFGAQDLTSRGACLGGVQEADVYLLLLGPTYGGEMGDSGLSATEEEFNTATGRGLPIYVFRKRDATPDAQQEAFLARVGNYQEGRFWTEFTDNAELGVAVTKALQGHRPPTPPFAQHPLSGPVQVPWRRARPSLPQVRDSIAVLEVHVLPIEQTTLRPVAALSDLATRLATDARQQGFFGHGDALDINADTENAWAVRNDPNHRSGWNDVTTDPFAGVYIRRDGALSAFQALPRDMLGSLINETDLVQRLTVLLRHLTPYLPGSANIAVAAAIDPADSVAEGDPHGVGTRTSGLMGFGRDAVLRAEPADQIASTSLAPHLHEVARDLAARLVHALRSGQR</sequence>
<evidence type="ECO:0000313" key="2">
    <source>
        <dbReference type="EMBL" id="KGN41641.1"/>
    </source>
</evidence>
<comment type="caution">
    <text evidence="2">The sequence shown here is derived from an EMBL/GenBank/DDBJ whole genome shotgun (WGS) entry which is preliminary data.</text>
</comment>
<proteinExistence type="predicted"/>
<reference evidence="2 3" key="1">
    <citation type="submission" date="2013-08" db="EMBL/GenBank/DDBJ databases">
        <title>The genome sequence of Knoellia aerolata.</title>
        <authorList>
            <person name="Zhu W."/>
            <person name="Wang G."/>
        </authorList>
    </citation>
    <scope>NUCLEOTIDE SEQUENCE [LARGE SCALE GENOMIC DNA]</scope>
    <source>
        <strain evidence="2 3">DSM 18566</strain>
    </source>
</reference>
<evidence type="ECO:0000313" key="3">
    <source>
        <dbReference type="Proteomes" id="UP000030013"/>
    </source>
</evidence>
<feature type="domain" description="DUF4062" evidence="1">
    <location>
        <begin position="2"/>
        <end position="84"/>
    </location>
</feature>
<dbReference type="InterPro" id="IPR025139">
    <property type="entry name" value="DUF4062"/>
</dbReference>
<dbReference type="Pfam" id="PF13271">
    <property type="entry name" value="DUF4062"/>
    <property type="match status" value="1"/>
</dbReference>